<dbReference type="PROSITE" id="PS00107">
    <property type="entry name" value="PROTEIN_KINASE_ATP"/>
    <property type="match status" value="1"/>
</dbReference>
<reference evidence="12 13" key="1">
    <citation type="journal article" date="2020" name="Nat. Food">
        <title>A phased Vanilla planifolia genome enables genetic improvement of flavour and production.</title>
        <authorList>
            <person name="Hasing T."/>
            <person name="Tang H."/>
            <person name="Brym M."/>
            <person name="Khazi F."/>
            <person name="Huang T."/>
            <person name="Chambers A.H."/>
        </authorList>
    </citation>
    <scope>NUCLEOTIDE SEQUENCE [LARGE SCALE GENOMIC DNA]</scope>
    <source>
        <tissue evidence="12">Leaf</tissue>
    </source>
</reference>
<evidence type="ECO:0000256" key="1">
    <source>
        <dbReference type="ARBA" id="ARBA00012513"/>
    </source>
</evidence>
<keyword evidence="5" id="KW-0418">Kinase</keyword>
<comment type="catalytic activity">
    <reaction evidence="7">
        <text>L-threonyl-[protein] + ATP = O-phospho-L-threonyl-[protein] + ADP + H(+)</text>
        <dbReference type="Rhea" id="RHEA:46608"/>
        <dbReference type="Rhea" id="RHEA-COMP:11060"/>
        <dbReference type="Rhea" id="RHEA-COMP:11605"/>
        <dbReference type="ChEBI" id="CHEBI:15378"/>
        <dbReference type="ChEBI" id="CHEBI:30013"/>
        <dbReference type="ChEBI" id="CHEBI:30616"/>
        <dbReference type="ChEBI" id="CHEBI:61977"/>
        <dbReference type="ChEBI" id="CHEBI:456216"/>
        <dbReference type="EC" id="2.7.11.1"/>
    </reaction>
</comment>
<dbReference type="SUPFAM" id="SSF48371">
    <property type="entry name" value="ARM repeat"/>
    <property type="match status" value="1"/>
</dbReference>
<evidence type="ECO:0000256" key="2">
    <source>
        <dbReference type="ARBA" id="ARBA00022527"/>
    </source>
</evidence>
<keyword evidence="3" id="KW-0808">Transferase</keyword>
<dbReference type="EC" id="2.7.11.1" evidence="1"/>
<dbReference type="InterPro" id="IPR008271">
    <property type="entry name" value="Ser/Thr_kinase_AS"/>
</dbReference>
<dbReference type="PANTHER" id="PTHR22983">
    <property type="entry name" value="PROTEIN KINASE RELATED"/>
    <property type="match status" value="1"/>
</dbReference>
<evidence type="ECO:0000256" key="8">
    <source>
        <dbReference type="ARBA" id="ARBA00048679"/>
    </source>
</evidence>
<evidence type="ECO:0000256" key="10">
    <source>
        <dbReference type="SAM" id="Coils"/>
    </source>
</evidence>
<feature type="coiled-coil region" evidence="10">
    <location>
        <begin position="108"/>
        <end position="135"/>
    </location>
</feature>
<name>A0A835R7V5_VANPL</name>
<dbReference type="Gene3D" id="1.25.10.10">
    <property type="entry name" value="Leucine-rich Repeat Variant"/>
    <property type="match status" value="1"/>
</dbReference>
<dbReference type="GO" id="GO:0005737">
    <property type="term" value="C:cytoplasm"/>
    <property type="evidence" value="ECO:0007669"/>
    <property type="project" value="TreeGrafter"/>
</dbReference>
<dbReference type="SMART" id="SM00220">
    <property type="entry name" value="S_TKc"/>
    <property type="match status" value="1"/>
</dbReference>
<dbReference type="SUPFAM" id="SSF56112">
    <property type="entry name" value="Protein kinase-like (PK-like)"/>
    <property type="match status" value="1"/>
</dbReference>
<evidence type="ECO:0000259" key="11">
    <source>
        <dbReference type="PROSITE" id="PS50011"/>
    </source>
</evidence>
<accession>A0A835R7V5</accession>
<dbReference type="GO" id="GO:0005524">
    <property type="term" value="F:ATP binding"/>
    <property type="evidence" value="ECO:0007669"/>
    <property type="project" value="UniProtKB-UniRule"/>
</dbReference>
<dbReference type="SMART" id="SM00185">
    <property type="entry name" value="ARM"/>
    <property type="match status" value="3"/>
</dbReference>
<evidence type="ECO:0000313" key="13">
    <source>
        <dbReference type="Proteomes" id="UP000639772"/>
    </source>
</evidence>
<comment type="caution">
    <text evidence="12">The sequence shown here is derived from an EMBL/GenBank/DDBJ whole genome shotgun (WGS) entry which is preliminary data.</text>
</comment>
<dbReference type="PROSITE" id="PS00108">
    <property type="entry name" value="PROTEIN_KINASE_ST"/>
    <property type="match status" value="1"/>
</dbReference>
<dbReference type="PROSITE" id="PS50011">
    <property type="entry name" value="PROTEIN_KINASE_DOM"/>
    <property type="match status" value="1"/>
</dbReference>
<evidence type="ECO:0000256" key="4">
    <source>
        <dbReference type="ARBA" id="ARBA00022741"/>
    </source>
</evidence>
<dbReference type="FunFam" id="1.25.10.10:FF:000223">
    <property type="entry name" value="Serine/threonine-protein kinase TIO"/>
    <property type="match status" value="1"/>
</dbReference>
<dbReference type="InterPro" id="IPR000719">
    <property type="entry name" value="Prot_kinase_dom"/>
</dbReference>
<evidence type="ECO:0000256" key="6">
    <source>
        <dbReference type="ARBA" id="ARBA00022840"/>
    </source>
</evidence>
<dbReference type="InterPro" id="IPR011989">
    <property type="entry name" value="ARM-like"/>
</dbReference>
<dbReference type="EMBL" id="JADCNM010000004">
    <property type="protein sequence ID" value="KAG0486064.1"/>
    <property type="molecule type" value="Genomic_DNA"/>
</dbReference>
<comment type="catalytic activity">
    <reaction evidence="8">
        <text>L-seryl-[protein] + ATP = O-phospho-L-seryl-[protein] + ADP + H(+)</text>
        <dbReference type="Rhea" id="RHEA:17989"/>
        <dbReference type="Rhea" id="RHEA-COMP:9863"/>
        <dbReference type="Rhea" id="RHEA-COMP:11604"/>
        <dbReference type="ChEBI" id="CHEBI:15378"/>
        <dbReference type="ChEBI" id="CHEBI:29999"/>
        <dbReference type="ChEBI" id="CHEBI:30616"/>
        <dbReference type="ChEBI" id="CHEBI:83421"/>
        <dbReference type="ChEBI" id="CHEBI:456216"/>
        <dbReference type="EC" id="2.7.11.1"/>
    </reaction>
</comment>
<sequence length="1356" mass="148818">MYDIQAVGESFIPWTLSPAHPIEALPDPTIVGCLVIGLLGNSECYMVKLGNFYLDFGGVNCSCTYAEETMIENYHVLELVGEGSFGKVYKGRRKYTGRTVAMKFILKSGKSEKDIQNLRQEIEILRKLKHENIIEMLDAFESPQEFCVVTEFAQGELFEVLEDDKSLPEEQVQPIAKQLVRALYYLHSNRIIHRDMKPQNILIGSGSVVKLCDFGLFRAMSANTVVLSLHKGYTTVHGSRVGTRKKAFLAGFLLEHPFVNGSSEDALTRASSLNEPEAQVVYSTARGFDIFCRREENCCQCPASESVTNKEDDKYPPVNKPSSHLESHKTENISKVHEICPVVGTNCQQGESSCEPAVVFPPEYRVLDMLEKNSKTVRGAKSIGEDNEAIFAVLLPMKIKLEGCPTSLRDLHIDCVSQSLRILNNLIAAGVHQSCAALDSMISVLLEFTDFIVKLKLSDAHGLVIKSLSILKKLLDNSGSGVRSSYATHWIALKEIYSQILVLINDISGRILYESTACIGVMLTRVALGLKTSMPVDVPEKVSSSVEVLFQIIDHARTSGLVEALCECLVVAGSSLISGSSNMVPAACEACKAIWFLIDALETISLKQETYLFPLNDAPYDALSQTNMNVKQQNVIYSEANSIVEMVRKSVLQSKSMQVAFYYCFHNGLESALHAGLQLMSRLSMSCMDICNVLCGLQNLTDHDKIDGGGEGTILSDIFSLLSLCIPYINNEAGQIQNKRSKLSNPHGLVLHACLALSTIADCLKSESNYSASYMLTSSQKRQQIRLSVLAHLAFSDDKLATPIQLHCASAMLAFSSIASLDCIGPTKSSIGEIALSLLPPMATLRSYAKIMLTDENELESNIRSSLFLCYGLKDGYLGLIEARLKWGGPLAIEQACSNGIPQLLIHLLVDGLKNVPFEASSAIKFQEVLSPEGVVWTLSSLCHCLPGGVFRETLFRRELVKHIVVLISDAHVKWLTSWGGLGGGKGGVRDLLHAVVDLFAFPFVAVQSSPSMPLASASINSGFLLNVNSPGRRMGIENREMVKVIESNMPHYIQILLEAGFPQSILRCLDVLNSKDLAKPIAIIAKMVAYRPLALQLVREGLLSPILARRLLGGSSPKEVVLDFLMIVSDLARMSKDFYASIDKAGLLGQFGEFLCSEDADFRAKSCSAIGNMCRHSDYFYESLATHGIVDLLIDRCADPDKRTRKFACFAVGNSAYHSDALYVQLRRCIPQLTKLLLSAEEEKTKGNAAGALSNLVRNSNFLCKDIENEGAIQALLKLVGDYSVVALSPSRKDAINELPLKIVLFALGKMCEHSSCRRVLRTVDSFPLFTQLKHSPDPTIVEYASIILTKAAQA</sequence>
<dbReference type="FunFam" id="3.30.200.20:FF:000042">
    <property type="entry name" value="Aurora kinase A"/>
    <property type="match status" value="1"/>
</dbReference>
<feature type="domain" description="Protein kinase" evidence="11">
    <location>
        <begin position="74"/>
        <end position="391"/>
    </location>
</feature>
<dbReference type="Pfam" id="PF00069">
    <property type="entry name" value="Pkinase"/>
    <property type="match status" value="1"/>
</dbReference>
<dbReference type="PANTHER" id="PTHR22983:SF6">
    <property type="entry name" value="SERINE_THREONINE-PROTEIN KINASE 36"/>
    <property type="match status" value="1"/>
</dbReference>
<dbReference type="Gene3D" id="1.10.510.10">
    <property type="entry name" value="Transferase(Phosphotransferase) domain 1"/>
    <property type="match status" value="1"/>
</dbReference>
<dbReference type="InterPro" id="IPR017441">
    <property type="entry name" value="Protein_kinase_ATP_BS"/>
</dbReference>
<keyword evidence="6 9" id="KW-0067">ATP-binding</keyword>
<dbReference type="InterPro" id="IPR000225">
    <property type="entry name" value="Armadillo"/>
</dbReference>
<evidence type="ECO:0000313" key="12">
    <source>
        <dbReference type="EMBL" id="KAG0486064.1"/>
    </source>
</evidence>
<keyword evidence="2" id="KW-0723">Serine/threonine-protein kinase</keyword>
<protein>
    <recommendedName>
        <fullName evidence="1">non-specific serine/threonine protein kinase</fullName>
        <ecNumber evidence="1">2.7.11.1</ecNumber>
    </recommendedName>
</protein>
<dbReference type="InterPro" id="IPR011009">
    <property type="entry name" value="Kinase-like_dom_sf"/>
</dbReference>
<dbReference type="GO" id="GO:0004674">
    <property type="term" value="F:protein serine/threonine kinase activity"/>
    <property type="evidence" value="ECO:0007669"/>
    <property type="project" value="UniProtKB-KW"/>
</dbReference>
<dbReference type="InterPro" id="IPR016024">
    <property type="entry name" value="ARM-type_fold"/>
</dbReference>
<gene>
    <name evidence="12" type="ORF">HPP92_008159</name>
</gene>
<dbReference type="Proteomes" id="UP000639772">
    <property type="component" value="Unassembled WGS sequence"/>
</dbReference>
<evidence type="ECO:0000256" key="7">
    <source>
        <dbReference type="ARBA" id="ARBA00047899"/>
    </source>
</evidence>
<feature type="binding site" evidence="9">
    <location>
        <position position="107"/>
    </location>
    <ligand>
        <name>ATP</name>
        <dbReference type="ChEBI" id="CHEBI:30616"/>
    </ligand>
</feature>
<keyword evidence="4 9" id="KW-0547">Nucleotide-binding</keyword>
<evidence type="ECO:0000256" key="3">
    <source>
        <dbReference type="ARBA" id="ARBA00022679"/>
    </source>
</evidence>
<evidence type="ECO:0000256" key="9">
    <source>
        <dbReference type="PROSITE-ProRule" id="PRU10141"/>
    </source>
</evidence>
<evidence type="ECO:0000256" key="5">
    <source>
        <dbReference type="ARBA" id="ARBA00022777"/>
    </source>
</evidence>
<organism evidence="12 13">
    <name type="scientific">Vanilla planifolia</name>
    <name type="common">Vanilla</name>
    <dbReference type="NCBI Taxonomy" id="51239"/>
    <lineage>
        <taxon>Eukaryota</taxon>
        <taxon>Viridiplantae</taxon>
        <taxon>Streptophyta</taxon>
        <taxon>Embryophyta</taxon>
        <taxon>Tracheophyta</taxon>
        <taxon>Spermatophyta</taxon>
        <taxon>Magnoliopsida</taxon>
        <taxon>Liliopsida</taxon>
        <taxon>Asparagales</taxon>
        <taxon>Orchidaceae</taxon>
        <taxon>Vanilloideae</taxon>
        <taxon>Vanilleae</taxon>
        <taxon>Vanilla</taxon>
    </lineage>
</organism>
<keyword evidence="10" id="KW-0175">Coiled coil</keyword>
<dbReference type="OrthoDB" id="266718at2759"/>
<proteinExistence type="predicted"/>